<dbReference type="GO" id="GO:0006357">
    <property type="term" value="P:regulation of transcription by RNA polymerase II"/>
    <property type="evidence" value="ECO:0000318"/>
    <property type="project" value="GO_Central"/>
</dbReference>
<feature type="coiled-coil region" evidence="6">
    <location>
        <begin position="87"/>
        <end position="114"/>
    </location>
</feature>
<evidence type="ECO:0000259" key="7">
    <source>
        <dbReference type="PROSITE" id="PS50066"/>
    </source>
</evidence>
<dbReference type="SMR" id="A0A2C9VDM9"/>
<dbReference type="CDD" id="cd00266">
    <property type="entry name" value="MADS_SRF_like"/>
    <property type="match status" value="1"/>
</dbReference>
<dbReference type="OrthoDB" id="779403at2759"/>
<dbReference type="Proteomes" id="UP000091857">
    <property type="component" value="Chromosome 9"/>
</dbReference>
<comment type="subcellular location">
    <subcellularLocation>
        <location evidence="1">Nucleus</location>
    </subcellularLocation>
</comment>
<evidence type="ECO:0000256" key="2">
    <source>
        <dbReference type="ARBA" id="ARBA00023015"/>
    </source>
</evidence>
<dbReference type="EMBL" id="CM004395">
    <property type="protein sequence ID" value="OAY42460.1"/>
    <property type="molecule type" value="Genomic_DNA"/>
</dbReference>
<dbReference type="InterPro" id="IPR033897">
    <property type="entry name" value="SRF-like_MADS-box"/>
</dbReference>
<dbReference type="GO" id="GO:0005634">
    <property type="term" value="C:nucleus"/>
    <property type="evidence" value="ECO:0007669"/>
    <property type="project" value="UniProtKB-SubCell"/>
</dbReference>
<accession>A0A2C9VDM9</accession>
<gene>
    <name evidence="8" type="ORF">MANES_09G181500v8</name>
</gene>
<dbReference type="Gramene" id="Manes.09G181500.1.v8.1">
    <property type="protein sequence ID" value="Manes.09G181500.1.v8.1.CDS.1"/>
    <property type="gene ID" value="Manes.09G181500.v8.1"/>
</dbReference>
<keyword evidence="3" id="KW-0238">DNA-binding</keyword>
<comment type="caution">
    <text evidence="8">The sequence shown here is derived from an EMBL/GenBank/DDBJ whole genome shotgun (WGS) entry which is preliminary data.</text>
</comment>
<sequence length="239" mass="27282">MTRKKVKLAYISNDSARKGTFKKRKKGLLKKVSELSTLCGVDACAIIYSSYDPQPEIWPSPSGAQRVLTKFKNMPEMEQSKKMVNQDSFLRQRISKANEQLKKQQRDNRKKEMTQVMFQALVGNSLNNLNMLDLNDLEWLINQNLNEVQNKIDSLKKEANSSASVAVAGPSGEVKDIAPQQEAEKQASEMNMEAMQKQPWITDWINQQQENMGFLGDDVNVPFWDNNNYNGLWSGPFFP</sequence>
<evidence type="ECO:0000256" key="1">
    <source>
        <dbReference type="ARBA" id="ARBA00004123"/>
    </source>
</evidence>
<dbReference type="Gene3D" id="3.40.1810.10">
    <property type="entry name" value="Transcription factor, MADS-box"/>
    <property type="match status" value="1"/>
</dbReference>
<feature type="coiled-coil region" evidence="6">
    <location>
        <begin position="145"/>
        <end position="198"/>
    </location>
</feature>
<keyword evidence="6" id="KW-0175">Coiled coil</keyword>
<proteinExistence type="predicted"/>
<evidence type="ECO:0000256" key="5">
    <source>
        <dbReference type="ARBA" id="ARBA00023242"/>
    </source>
</evidence>
<keyword evidence="4" id="KW-0804">Transcription</keyword>
<dbReference type="Pfam" id="PF00319">
    <property type="entry name" value="SRF-TF"/>
    <property type="match status" value="1"/>
</dbReference>
<organism evidence="8 9">
    <name type="scientific">Manihot esculenta</name>
    <name type="common">Cassava</name>
    <name type="synonym">Jatropha manihot</name>
    <dbReference type="NCBI Taxonomy" id="3983"/>
    <lineage>
        <taxon>Eukaryota</taxon>
        <taxon>Viridiplantae</taxon>
        <taxon>Streptophyta</taxon>
        <taxon>Embryophyta</taxon>
        <taxon>Tracheophyta</taxon>
        <taxon>Spermatophyta</taxon>
        <taxon>Magnoliopsida</taxon>
        <taxon>eudicotyledons</taxon>
        <taxon>Gunneridae</taxon>
        <taxon>Pentapetalae</taxon>
        <taxon>rosids</taxon>
        <taxon>fabids</taxon>
        <taxon>Malpighiales</taxon>
        <taxon>Euphorbiaceae</taxon>
        <taxon>Crotonoideae</taxon>
        <taxon>Manihoteae</taxon>
        <taxon>Manihot</taxon>
    </lineage>
</organism>
<dbReference type="GO" id="GO:0046983">
    <property type="term" value="F:protein dimerization activity"/>
    <property type="evidence" value="ECO:0007669"/>
    <property type="project" value="InterPro"/>
</dbReference>
<feature type="domain" description="MADS-box" evidence="7">
    <location>
        <begin position="1"/>
        <end position="50"/>
    </location>
</feature>
<evidence type="ECO:0000256" key="4">
    <source>
        <dbReference type="ARBA" id="ARBA00023163"/>
    </source>
</evidence>
<name>A0A2C9VDM9_MANES</name>
<dbReference type="InterPro" id="IPR036879">
    <property type="entry name" value="TF_MADSbox_sf"/>
</dbReference>
<keyword evidence="2" id="KW-0805">Transcription regulation</keyword>
<dbReference type="PANTHER" id="PTHR48019">
    <property type="entry name" value="SERUM RESPONSE FACTOR HOMOLOG"/>
    <property type="match status" value="1"/>
</dbReference>
<dbReference type="SUPFAM" id="SSF55455">
    <property type="entry name" value="SRF-like"/>
    <property type="match status" value="1"/>
</dbReference>
<evidence type="ECO:0000313" key="9">
    <source>
        <dbReference type="Proteomes" id="UP000091857"/>
    </source>
</evidence>
<dbReference type="SMART" id="SM00432">
    <property type="entry name" value="MADS"/>
    <property type="match status" value="1"/>
</dbReference>
<dbReference type="GO" id="GO:0045944">
    <property type="term" value="P:positive regulation of transcription by RNA polymerase II"/>
    <property type="evidence" value="ECO:0007669"/>
    <property type="project" value="InterPro"/>
</dbReference>
<dbReference type="PROSITE" id="PS50066">
    <property type="entry name" value="MADS_BOX_2"/>
    <property type="match status" value="1"/>
</dbReference>
<dbReference type="InterPro" id="IPR050142">
    <property type="entry name" value="MADS-box/MEF2_TF"/>
</dbReference>
<dbReference type="GO" id="GO:0000981">
    <property type="term" value="F:DNA-binding transcription factor activity, RNA polymerase II-specific"/>
    <property type="evidence" value="ECO:0000318"/>
    <property type="project" value="GO_Central"/>
</dbReference>
<evidence type="ECO:0000256" key="3">
    <source>
        <dbReference type="ARBA" id="ARBA00023125"/>
    </source>
</evidence>
<dbReference type="FunFam" id="3.40.1810.10:FF:000018">
    <property type="entry name" value="agamous-like MADS-box protein AGL80"/>
    <property type="match status" value="1"/>
</dbReference>
<evidence type="ECO:0000256" key="6">
    <source>
        <dbReference type="SAM" id="Coils"/>
    </source>
</evidence>
<dbReference type="InterPro" id="IPR002100">
    <property type="entry name" value="TF_MADSbox"/>
</dbReference>
<dbReference type="PRINTS" id="PR00404">
    <property type="entry name" value="MADSDOMAIN"/>
</dbReference>
<dbReference type="GO" id="GO:0000978">
    <property type="term" value="F:RNA polymerase II cis-regulatory region sequence-specific DNA binding"/>
    <property type="evidence" value="ECO:0000318"/>
    <property type="project" value="GO_Central"/>
</dbReference>
<keyword evidence="9" id="KW-1185">Reference proteome</keyword>
<evidence type="ECO:0000313" key="8">
    <source>
        <dbReference type="EMBL" id="OAY42460.1"/>
    </source>
</evidence>
<protein>
    <recommendedName>
        <fullName evidence="7">MADS-box domain-containing protein</fullName>
    </recommendedName>
</protein>
<keyword evidence="5" id="KW-0539">Nucleus</keyword>
<dbReference type="OMA" id="EVFPSHD"/>
<reference evidence="9" key="1">
    <citation type="journal article" date="2016" name="Nat. Biotechnol.">
        <title>Sequencing wild and cultivated cassava and related species reveals extensive interspecific hybridization and genetic diversity.</title>
        <authorList>
            <person name="Bredeson J.V."/>
            <person name="Lyons J.B."/>
            <person name="Prochnik S.E."/>
            <person name="Wu G.A."/>
            <person name="Ha C.M."/>
            <person name="Edsinger-Gonzales E."/>
            <person name="Grimwood J."/>
            <person name="Schmutz J."/>
            <person name="Rabbi I.Y."/>
            <person name="Egesi C."/>
            <person name="Nauluvula P."/>
            <person name="Lebot V."/>
            <person name="Ndunguru J."/>
            <person name="Mkamilo G."/>
            <person name="Bart R.S."/>
            <person name="Setter T.L."/>
            <person name="Gleadow R.M."/>
            <person name="Kulakow P."/>
            <person name="Ferguson M.E."/>
            <person name="Rounsley S."/>
            <person name="Rokhsar D.S."/>
        </authorList>
    </citation>
    <scope>NUCLEOTIDE SEQUENCE [LARGE SCALE GENOMIC DNA]</scope>
    <source>
        <strain evidence="9">cv. AM560-2</strain>
    </source>
</reference>
<dbReference type="AlphaFoldDB" id="A0A2C9VDM9"/>